<accession>A0ABN0G2P0</accession>
<dbReference type="EC" id="2.7.1.31" evidence="5"/>
<comment type="similarity">
    <text evidence="1 4">Belongs to the glycerate kinase type-1 family.</text>
</comment>
<keyword evidence="2 4" id="KW-0808">Transferase</keyword>
<dbReference type="PIRSF" id="PIRSF006078">
    <property type="entry name" value="GlxK"/>
    <property type="match status" value="1"/>
</dbReference>
<evidence type="ECO:0000256" key="1">
    <source>
        <dbReference type="ARBA" id="ARBA00006284"/>
    </source>
</evidence>
<evidence type="ECO:0000256" key="3">
    <source>
        <dbReference type="ARBA" id="ARBA00022777"/>
    </source>
</evidence>
<protein>
    <submittedName>
        <fullName evidence="5">Glycerate kinase</fullName>
        <ecNumber evidence="5">2.7.1.31</ecNumber>
    </submittedName>
</protein>
<evidence type="ECO:0000256" key="2">
    <source>
        <dbReference type="ARBA" id="ARBA00022679"/>
    </source>
</evidence>
<dbReference type="InterPro" id="IPR036129">
    <property type="entry name" value="Glycerate_kinase_sf"/>
</dbReference>
<evidence type="ECO:0000313" key="6">
    <source>
        <dbReference type="Proteomes" id="UP000004682"/>
    </source>
</evidence>
<dbReference type="PANTHER" id="PTHR21599">
    <property type="entry name" value="GLYCERATE KINASE"/>
    <property type="match status" value="1"/>
</dbReference>
<organism evidence="5 6">
    <name type="scientific">Burkholderia humptydooensis MSMB43</name>
    <dbReference type="NCBI Taxonomy" id="441157"/>
    <lineage>
        <taxon>Bacteria</taxon>
        <taxon>Pseudomonadati</taxon>
        <taxon>Pseudomonadota</taxon>
        <taxon>Betaproteobacteria</taxon>
        <taxon>Burkholderiales</taxon>
        <taxon>Burkholderiaceae</taxon>
        <taxon>Burkholderia</taxon>
        <taxon>pseudomallei group</taxon>
    </lineage>
</organism>
<keyword evidence="3 4" id="KW-0418">Kinase</keyword>
<evidence type="ECO:0000256" key="4">
    <source>
        <dbReference type="PIRNR" id="PIRNR006078"/>
    </source>
</evidence>
<name>A0ABN0G2P0_9BURK</name>
<dbReference type="SUPFAM" id="SSF110738">
    <property type="entry name" value="Glycerate kinase I"/>
    <property type="match status" value="1"/>
</dbReference>
<dbReference type="Proteomes" id="UP000004682">
    <property type="component" value="Unassembled WGS sequence"/>
</dbReference>
<sequence>MLSARAARVTRHRRGSLMKIVIAPDSFKESLTAVETARQIEAGFREVFADADYRCLPIADGGEGTVDALVAAAGGERRSASVADPLGRPTHAAFGVLPDGTAVIEMAEASGLHLVSPESRDPRVTSSRGTGELIRAALDAGARRFIVGLGGSATNDGGAGMLQALGAHLADAGGRPLGPGGASLARLARIDAAGLDGRLADCTFEVACDVDNPLVGPNGASAVFGPQKGATPEMVADLDRHLAHFAAIVARDVGPDVARLPGGGAAGGLGAAMSAFLNATLRPGVEIVTDALRLRDAIRGASLVVTGEGCIDGQTLRGKAPIGVARIAAECGVPVVAIGGAVTNQADALYAHGFDAVFASVRRACTIDEALRDAATNVRFAARNVAAAIRIGRELGCHASPPRVA</sequence>
<dbReference type="InterPro" id="IPR018193">
    <property type="entry name" value="Glyc_kinase_flavodox-like_fold"/>
</dbReference>
<dbReference type="NCBIfam" id="TIGR00045">
    <property type="entry name" value="glycerate kinase"/>
    <property type="match status" value="1"/>
</dbReference>
<dbReference type="InterPro" id="IPR004381">
    <property type="entry name" value="Glycerate_kinase"/>
</dbReference>
<reference evidence="6" key="1">
    <citation type="journal article" date="2012" name="J. Bacteriol.">
        <title>Revised Genome Sequence of Burkholderia thailandensis MSMB43 with Improved Annotation.</title>
        <authorList>
            <person name="Zhuo Y."/>
            <person name="Liu L."/>
            <person name="Wang Q."/>
            <person name="Liu X."/>
            <person name="Ren B."/>
            <person name="Liu M."/>
            <person name="Ni P."/>
            <person name="Cheng Y.Q."/>
            <person name="Zhang L."/>
        </authorList>
    </citation>
    <scope>NUCLEOTIDE SEQUENCE [LARGE SCALE GENOMIC DNA]</scope>
    <source>
        <strain evidence="6">MSMB43</strain>
    </source>
</reference>
<evidence type="ECO:0000313" key="5">
    <source>
        <dbReference type="EMBL" id="EIP86443.1"/>
    </source>
</evidence>
<dbReference type="GO" id="GO:0008887">
    <property type="term" value="F:glycerate kinase activity"/>
    <property type="evidence" value="ECO:0007669"/>
    <property type="project" value="UniProtKB-EC"/>
</dbReference>
<dbReference type="PANTHER" id="PTHR21599:SF0">
    <property type="entry name" value="GLYCERATE KINASE"/>
    <property type="match status" value="1"/>
</dbReference>
<dbReference type="InterPro" id="IPR018197">
    <property type="entry name" value="Glycerate_kinase_RE-like"/>
</dbReference>
<dbReference type="Gene3D" id="3.40.50.10350">
    <property type="entry name" value="Glycerate kinase, domain 1"/>
    <property type="match status" value="1"/>
</dbReference>
<dbReference type="Gene3D" id="3.90.1510.10">
    <property type="entry name" value="Glycerate kinase, domain 2"/>
    <property type="match status" value="1"/>
</dbReference>
<proteinExistence type="inferred from homology"/>
<dbReference type="EMBL" id="JH692065">
    <property type="protein sequence ID" value="EIP86443.1"/>
    <property type="molecule type" value="Genomic_DNA"/>
</dbReference>
<dbReference type="Pfam" id="PF02595">
    <property type="entry name" value="Gly_kinase"/>
    <property type="match status" value="1"/>
</dbReference>
<keyword evidence="6" id="KW-1185">Reference proteome</keyword>
<gene>
    <name evidence="5" type="ORF">A33K_17533</name>
</gene>